<protein>
    <submittedName>
        <fullName evidence="7">Putative Conjugal transfer protein traG</fullName>
    </submittedName>
</protein>
<dbReference type="AlphaFoldDB" id="E6QNN5"/>
<keyword evidence="5" id="KW-1133">Transmembrane helix</keyword>
<dbReference type="GO" id="GO:0005886">
    <property type="term" value="C:plasma membrane"/>
    <property type="evidence" value="ECO:0007669"/>
    <property type="project" value="UniProtKB-SubCell"/>
</dbReference>
<reference evidence="7" key="1">
    <citation type="submission" date="2009-10" db="EMBL/GenBank/DDBJ databases">
        <title>Diversity of trophic interactions inside an arsenic-rich microbial ecosystem.</title>
        <authorList>
            <person name="Bertin P.N."/>
            <person name="Heinrich-Salmeron A."/>
            <person name="Pelletier E."/>
            <person name="Goulhen-Chollet F."/>
            <person name="Arsene-Ploetze F."/>
            <person name="Gallien S."/>
            <person name="Calteau A."/>
            <person name="Vallenet D."/>
            <person name="Casiot C."/>
            <person name="Chane-Woon-Ming B."/>
            <person name="Giloteaux L."/>
            <person name="Barakat M."/>
            <person name="Bonnefoy V."/>
            <person name="Bruneel O."/>
            <person name="Chandler M."/>
            <person name="Cleiss J."/>
            <person name="Duran R."/>
            <person name="Elbaz-Poulichet F."/>
            <person name="Fonknechten N."/>
            <person name="Lauga B."/>
            <person name="Mornico D."/>
            <person name="Ortet P."/>
            <person name="Schaeffer C."/>
            <person name="Siguier P."/>
            <person name="Alexander Thil Smith A."/>
            <person name="Van Dorsselaer A."/>
            <person name="Weissenbach J."/>
            <person name="Medigue C."/>
            <person name="Le Paslier D."/>
        </authorList>
    </citation>
    <scope>NUCLEOTIDE SEQUENCE</scope>
</reference>
<dbReference type="PANTHER" id="PTHR37937:SF1">
    <property type="entry name" value="CONJUGATIVE TRANSFER: DNA TRANSPORT"/>
    <property type="match status" value="1"/>
</dbReference>
<evidence type="ECO:0000256" key="1">
    <source>
        <dbReference type="ARBA" id="ARBA00004651"/>
    </source>
</evidence>
<dbReference type="EMBL" id="CABQ01000286">
    <property type="protein sequence ID" value="CBI08856.1"/>
    <property type="molecule type" value="Genomic_DNA"/>
</dbReference>
<evidence type="ECO:0000256" key="6">
    <source>
        <dbReference type="ARBA" id="ARBA00023136"/>
    </source>
</evidence>
<dbReference type="PANTHER" id="PTHR37937">
    <property type="entry name" value="CONJUGATIVE TRANSFER: DNA TRANSPORT"/>
    <property type="match status" value="1"/>
</dbReference>
<evidence type="ECO:0000313" key="7">
    <source>
        <dbReference type="EMBL" id="CBI08856.1"/>
    </source>
</evidence>
<proteinExistence type="inferred from homology"/>
<comment type="caution">
    <text evidence="7">The sequence shown here is derived from an EMBL/GenBank/DDBJ whole genome shotgun (WGS) entry which is preliminary data.</text>
</comment>
<gene>
    <name evidence="7" type="ORF">CARN6_2375</name>
</gene>
<accession>E6QNN5</accession>
<dbReference type="InterPro" id="IPR027417">
    <property type="entry name" value="P-loop_NTPase"/>
</dbReference>
<keyword evidence="4" id="KW-0812">Transmembrane</keyword>
<name>E6QNN5_9ZZZZ</name>
<dbReference type="CDD" id="cd01127">
    <property type="entry name" value="TrwB_TraG_TraD_VirD4"/>
    <property type="match status" value="1"/>
</dbReference>
<evidence type="ECO:0000256" key="2">
    <source>
        <dbReference type="ARBA" id="ARBA00008806"/>
    </source>
</evidence>
<dbReference type="Gene3D" id="3.40.50.300">
    <property type="entry name" value="P-loop containing nucleotide triphosphate hydrolases"/>
    <property type="match status" value="1"/>
</dbReference>
<organism evidence="7">
    <name type="scientific">mine drainage metagenome</name>
    <dbReference type="NCBI Taxonomy" id="410659"/>
    <lineage>
        <taxon>unclassified sequences</taxon>
        <taxon>metagenomes</taxon>
        <taxon>ecological metagenomes</taxon>
    </lineage>
</organism>
<dbReference type="Pfam" id="PF02534">
    <property type="entry name" value="T4SS-DNA_transf"/>
    <property type="match status" value="1"/>
</dbReference>
<evidence type="ECO:0000256" key="5">
    <source>
        <dbReference type="ARBA" id="ARBA00022989"/>
    </source>
</evidence>
<sequence>MKLANAIKRCFKRSNQSTYSGGWATEKDIRSLLKAPENGGVVIGGYAGKPLIYGGNNHVVSVGGPRSGKGVGLVIPTLMNYRGSVVVHDVHGELYRATAEHRRAMGQKVIRFAPCEDGSPRFNPLDTVRFGTEHELDDVRSVVAAVCPPVSHFDKWAFSVITAVLLHGINQHGQAFTLADAYSLSRRQAIVDELAHSAVSVVRETAKEMMRVQSPNELSGIMSTVAYCLAIYGDASVAQATSSSDFSLDDLQNGDTPVTLYLVSDYADEKLVTHVHQTLLALIIKRGMSTTIHFQDGQIVPHYRHKLLLMLDDYARFERGVYGLVDSLAFMAGYGIQSYVTVQNAQQLERLDSIVANSHIRVFLSPADMQTAEYVSKMLGAVFEDGCRKPLLTPDEVLRLPPGPMYRLPNGAVRHIYGLACLTLRAGNAPMAGNAPIFGAVVPCWKLDSK</sequence>
<dbReference type="InterPro" id="IPR051539">
    <property type="entry name" value="T4SS-coupling_protein"/>
</dbReference>
<evidence type="ECO:0000256" key="4">
    <source>
        <dbReference type="ARBA" id="ARBA00022692"/>
    </source>
</evidence>
<comment type="similarity">
    <text evidence="2">Belongs to the VirD4/TraG family.</text>
</comment>
<keyword evidence="3" id="KW-1003">Cell membrane</keyword>
<comment type="subcellular location">
    <subcellularLocation>
        <location evidence="1">Cell membrane</location>
        <topology evidence="1">Multi-pass membrane protein</topology>
    </subcellularLocation>
</comment>
<dbReference type="InterPro" id="IPR003688">
    <property type="entry name" value="TraG/VirD4"/>
</dbReference>
<evidence type="ECO:0000256" key="3">
    <source>
        <dbReference type="ARBA" id="ARBA00022475"/>
    </source>
</evidence>
<dbReference type="SUPFAM" id="SSF52540">
    <property type="entry name" value="P-loop containing nucleoside triphosphate hydrolases"/>
    <property type="match status" value="1"/>
</dbReference>
<keyword evidence="6" id="KW-0472">Membrane</keyword>